<sequence length="245" mass="26716">MAQQKPVERHSGVSLWRQIADRIRVSIADGEFRETGRLPPAFDLADRFGVNRHTVRAALAFLAEEGLVESIQGHGTVIVGGRQLTLPISKRTRFSAGLGDQASSVATRLLNSSELPAPAEVASLLQIAPERPVIEVEEAGYVDGRPVSCSQHFFPADRFPDIARHIAATGSITRAFAACGLPDYLRHSTEVSARHADARERELMKLSPGAIVLETRAIDTDLDGRPVQCSRTRFSADRISLRMTA</sequence>
<name>A0A2G9X2Y4_9HYPH</name>
<evidence type="ECO:0000313" key="6">
    <source>
        <dbReference type="Proteomes" id="UP000231070"/>
    </source>
</evidence>
<dbReference type="InterPro" id="IPR036388">
    <property type="entry name" value="WH-like_DNA-bd_sf"/>
</dbReference>
<keyword evidence="6" id="KW-1185">Reference proteome</keyword>
<organism evidence="5 6">
    <name type="scientific">Pleomorphomonas carboxyditropha</name>
    <dbReference type="NCBI Taxonomy" id="2023338"/>
    <lineage>
        <taxon>Bacteria</taxon>
        <taxon>Pseudomonadati</taxon>
        <taxon>Pseudomonadota</taxon>
        <taxon>Alphaproteobacteria</taxon>
        <taxon>Hyphomicrobiales</taxon>
        <taxon>Pleomorphomonadaceae</taxon>
        <taxon>Pleomorphomonas</taxon>
    </lineage>
</organism>
<evidence type="ECO:0000256" key="2">
    <source>
        <dbReference type="ARBA" id="ARBA00023125"/>
    </source>
</evidence>
<dbReference type="SUPFAM" id="SSF46785">
    <property type="entry name" value="Winged helix' DNA-binding domain"/>
    <property type="match status" value="1"/>
</dbReference>
<dbReference type="Gene3D" id="3.40.1410.10">
    <property type="entry name" value="Chorismate lyase-like"/>
    <property type="match status" value="1"/>
</dbReference>
<dbReference type="PANTHER" id="PTHR44846:SF1">
    <property type="entry name" value="MANNOSYL-D-GLYCERATE TRANSPORT_METABOLISM SYSTEM REPRESSOR MNGR-RELATED"/>
    <property type="match status" value="1"/>
</dbReference>
<dbReference type="OrthoDB" id="9800645at2"/>
<dbReference type="Proteomes" id="UP000231070">
    <property type="component" value="Unassembled WGS sequence"/>
</dbReference>
<comment type="caution">
    <text evidence="5">The sequence shown here is derived from an EMBL/GenBank/DDBJ whole genome shotgun (WGS) entry which is preliminary data.</text>
</comment>
<dbReference type="PRINTS" id="PR00035">
    <property type="entry name" value="HTHGNTR"/>
</dbReference>
<dbReference type="InterPro" id="IPR011663">
    <property type="entry name" value="UTRA"/>
</dbReference>
<evidence type="ECO:0000313" key="5">
    <source>
        <dbReference type="EMBL" id="PIP01284.1"/>
    </source>
</evidence>
<dbReference type="EMBL" id="NQVN01000001">
    <property type="protein sequence ID" value="PIP01284.1"/>
    <property type="molecule type" value="Genomic_DNA"/>
</dbReference>
<dbReference type="GO" id="GO:0003700">
    <property type="term" value="F:DNA-binding transcription factor activity"/>
    <property type="evidence" value="ECO:0007669"/>
    <property type="project" value="InterPro"/>
</dbReference>
<dbReference type="InterPro" id="IPR028978">
    <property type="entry name" value="Chorismate_lyase_/UTRA_dom_sf"/>
</dbReference>
<evidence type="ECO:0000256" key="1">
    <source>
        <dbReference type="ARBA" id="ARBA00023015"/>
    </source>
</evidence>
<accession>A0A2G9X2Y4</accession>
<evidence type="ECO:0000259" key="4">
    <source>
        <dbReference type="PROSITE" id="PS50949"/>
    </source>
</evidence>
<evidence type="ECO:0000256" key="3">
    <source>
        <dbReference type="ARBA" id="ARBA00023163"/>
    </source>
</evidence>
<dbReference type="SMART" id="SM00866">
    <property type="entry name" value="UTRA"/>
    <property type="match status" value="1"/>
</dbReference>
<dbReference type="Pfam" id="PF07702">
    <property type="entry name" value="UTRA"/>
    <property type="match status" value="1"/>
</dbReference>
<protein>
    <submittedName>
        <fullName evidence="5">Phosphonate metabolism transcriptional regulator PhnF</fullName>
    </submittedName>
</protein>
<dbReference type="SMART" id="SM00345">
    <property type="entry name" value="HTH_GNTR"/>
    <property type="match status" value="1"/>
</dbReference>
<dbReference type="Pfam" id="PF00392">
    <property type="entry name" value="GntR"/>
    <property type="match status" value="1"/>
</dbReference>
<dbReference type="PROSITE" id="PS50949">
    <property type="entry name" value="HTH_GNTR"/>
    <property type="match status" value="1"/>
</dbReference>
<dbReference type="InterPro" id="IPR000524">
    <property type="entry name" value="Tscrpt_reg_HTH_GntR"/>
</dbReference>
<dbReference type="InterPro" id="IPR050679">
    <property type="entry name" value="Bact_HTH_transcr_reg"/>
</dbReference>
<feature type="domain" description="HTH gntR-type" evidence="4">
    <location>
        <begin position="13"/>
        <end position="81"/>
    </location>
</feature>
<proteinExistence type="predicted"/>
<gene>
    <name evidence="5" type="primary">phnF</name>
    <name evidence="5" type="ORF">CJ014_04210</name>
</gene>
<dbReference type="AlphaFoldDB" id="A0A2G9X2Y4"/>
<dbReference type="GO" id="GO:0003677">
    <property type="term" value="F:DNA binding"/>
    <property type="evidence" value="ECO:0007669"/>
    <property type="project" value="UniProtKB-KW"/>
</dbReference>
<dbReference type="GO" id="GO:0045892">
    <property type="term" value="P:negative regulation of DNA-templated transcription"/>
    <property type="evidence" value="ECO:0007669"/>
    <property type="project" value="TreeGrafter"/>
</dbReference>
<keyword evidence="3" id="KW-0804">Transcription</keyword>
<reference evidence="5 6" key="1">
    <citation type="submission" date="2017-08" db="EMBL/GenBank/DDBJ databases">
        <title>Pleomorphomonas carboxidotrophicus sp. nov., a new mesophilic hydrogenogenic carboxidotroph.</title>
        <authorList>
            <person name="Esquivel-Elizondo S."/>
            <person name="Krajmalnik-Brown R."/>
            <person name="Maldonado J."/>
        </authorList>
    </citation>
    <scope>NUCLEOTIDE SEQUENCE [LARGE SCALE GENOMIC DNA]</scope>
    <source>
        <strain evidence="5 6">SVCO-16</strain>
    </source>
</reference>
<dbReference type="SUPFAM" id="SSF64288">
    <property type="entry name" value="Chorismate lyase-like"/>
    <property type="match status" value="1"/>
</dbReference>
<dbReference type="Gene3D" id="1.10.10.10">
    <property type="entry name" value="Winged helix-like DNA-binding domain superfamily/Winged helix DNA-binding domain"/>
    <property type="match status" value="1"/>
</dbReference>
<dbReference type="PANTHER" id="PTHR44846">
    <property type="entry name" value="MANNOSYL-D-GLYCERATE TRANSPORT/METABOLISM SYSTEM REPRESSOR MNGR-RELATED"/>
    <property type="match status" value="1"/>
</dbReference>
<dbReference type="InterPro" id="IPR012702">
    <property type="entry name" value="CP_lyase_PhnF"/>
</dbReference>
<keyword evidence="2" id="KW-0238">DNA-binding</keyword>
<dbReference type="NCBIfam" id="TIGR02325">
    <property type="entry name" value="C_P_lyase_phnF"/>
    <property type="match status" value="1"/>
</dbReference>
<keyword evidence="1" id="KW-0805">Transcription regulation</keyword>
<dbReference type="CDD" id="cd07377">
    <property type="entry name" value="WHTH_GntR"/>
    <property type="match status" value="1"/>
</dbReference>
<dbReference type="InterPro" id="IPR036390">
    <property type="entry name" value="WH_DNA-bd_sf"/>
</dbReference>
<dbReference type="RefSeq" id="WP_100079222.1">
    <property type="nucleotide sequence ID" value="NZ_NQVN01000001.1"/>
</dbReference>